<gene>
    <name evidence="1" type="ORF">HPB50_010651</name>
</gene>
<organism evidence="1 2">
    <name type="scientific">Hyalomma asiaticum</name>
    <name type="common">Tick</name>
    <dbReference type="NCBI Taxonomy" id="266040"/>
    <lineage>
        <taxon>Eukaryota</taxon>
        <taxon>Metazoa</taxon>
        <taxon>Ecdysozoa</taxon>
        <taxon>Arthropoda</taxon>
        <taxon>Chelicerata</taxon>
        <taxon>Arachnida</taxon>
        <taxon>Acari</taxon>
        <taxon>Parasitiformes</taxon>
        <taxon>Ixodida</taxon>
        <taxon>Ixodoidea</taxon>
        <taxon>Ixodidae</taxon>
        <taxon>Hyalomminae</taxon>
        <taxon>Hyalomma</taxon>
    </lineage>
</organism>
<sequence length="95" mass="10676">MIAAPEKPHLPKEDIKVIIRPKEGFNTAGYSVALIGDCILRAIGLKSEEVVMDSIRINERHNIVVVSTPCSKEQKYTVRRKISAWEAKHTKSPHT</sequence>
<protein>
    <submittedName>
        <fullName evidence="1">Uncharacterized protein</fullName>
    </submittedName>
</protein>
<evidence type="ECO:0000313" key="2">
    <source>
        <dbReference type="Proteomes" id="UP000821845"/>
    </source>
</evidence>
<accession>A0ACB7RN15</accession>
<keyword evidence="2" id="KW-1185">Reference proteome</keyword>
<proteinExistence type="predicted"/>
<dbReference type="EMBL" id="CM023488">
    <property type="protein sequence ID" value="KAH6924028.1"/>
    <property type="molecule type" value="Genomic_DNA"/>
</dbReference>
<name>A0ACB7RN15_HYAAI</name>
<comment type="caution">
    <text evidence="1">The sequence shown here is derived from an EMBL/GenBank/DDBJ whole genome shotgun (WGS) entry which is preliminary data.</text>
</comment>
<evidence type="ECO:0000313" key="1">
    <source>
        <dbReference type="EMBL" id="KAH6924028.1"/>
    </source>
</evidence>
<reference evidence="1" key="1">
    <citation type="submission" date="2020-05" db="EMBL/GenBank/DDBJ databases">
        <title>Large-scale comparative analyses of tick genomes elucidate their genetic diversity and vector capacities.</title>
        <authorList>
            <person name="Jia N."/>
            <person name="Wang J."/>
            <person name="Shi W."/>
            <person name="Du L."/>
            <person name="Sun Y."/>
            <person name="Zhan W."/>
            <person name="Jiang J."/>
            <person name="Wang Q."/>
            <person name="Zhang B."/>
            <person name="Ji P."/>
            <person name="Sakyi L.B."/>
            <person name="Cui X."/>
            <person name="Yuan T."/>
            <person name="Jiang B."/>
            <person name="Yang W."/>
            <person name="Lam T.T.-Y."/>
            <person name="Chang Q."/>
            <person name="Ding S."/>
            <person name="Wang X."/>
            <person name="Zhu J."/>
            <person name="Ruan X."/>
            <person name="Zhao L."/>
            <person name="Wei J."/>
            <person name="Que T."/>
            <person name="Du C."/>
            <person name="Cheng J."/>
            <person name="Dai P."/>
            <person name="Han X."/>
            <person name="Huang E."/>
            <person name="Gao Y."/>
            <person name="Liu J."/>
            <person name="Shao H."/>
            <person name="Ye R."/>
            <person name="Li L."/>
            <person name="Wei W."/>
            <person name="Wang X."/>
            <person name="Wang C."/>
            <person name="Yang T."/>
            <person name="Huo Q."/>
            <person name="Li W."/>
            <person name="Guo W."/>
            <person name="Chen H."/>
            <person name="Zhou L."/>
            <person name="Ni X."/>
            <person name="Tian J."/>
            <person name="Zhou Y."/>
            <person name="Sheng Y."/>
            <person name="Liu T."/>
            <person name="Pan Y."/>
            <person name="Xia L."/>
            <person name="Li J."/>
            <person name="Zhao F."/>
            <person name="Cao W."/>
        </authorList>
    </citation>
    <scope>NUCLEOTIDE SEQUENCE</scope>
    <source>
        <strain evidence="1">Hyas-2018</strain>
    </source>
</reference>
<dbReference type="Proteomes" id="UP000821845">
    <property type="component" value="Chromosome 8"/>
</dbReference>